<dbReference type="RefSeq" id="WP_263733721.1">
    <property type="nucleotide sequence ID" value="NZ_JAOWKY010000001.1"/>
</dbReference>
<dbReference type="SUPFAM" id="SSF50129">
    <property type="entry name" value="GroES-like"/>
    <property type="match status" value="1"/>
</dbReference>
<dbReference type="Gene3D" id="3.40.50.720">
    <property type="entry name" value="NAD(P)-binding Rossmann-like Domain"/>
    <property type="match status" value="1"/>
</dbReference>
<dbReference type="InterPro" id="IPR013149">
    <property type="entry name" value="ADH-like_C"/>
</dbReference>
<gene>
    <name evidence="2" type="ORF">OEW28_05615</name>
</gene>
<proteinExistence type="predicted"/>
<name>A0ABT2ZAD0_9RHOB</name>
<dbReference type="SUPFAM" id="SSF51735">
    <property type="entry name" value="NAD(P)-binding Rossmann-fold domains"/>
    <property type="match status" value="1"/>
</dbReference>
<protein>
    <submittedName>
        <fullName evidence="2">NADPH:quinone oxidoreductase family protein</fullName>
    </submittedName>
</protein>
<dbReference type="SMART" id="SM00829">
    <property type="entry name" value="PKS_ER"/>
    <property type="match status" value="1"/>
</dbReference>
<sequence length="321" mass="33161">MKSFQITAFGAAPALVEAPVPEPGKGEIRIKVAACGLNFADLLMSEGTYQDSPAPPFALGMELSGTVDKSGPDTVGPSAGTRVAAFSGSGGLAEYVCVPVSSCVTLPDDLSFEHAAGFLVAYGTSHLALSHRAQLSNGETLLVLGAAGGVGLTAVEIGKLMGARVIAVARGAEKLAVARAAGADHLIDAEADLRAEVKALGGADVVYDAVGGDLFQAAMRATRPDGRLLAIGFASGKVPQVAANHLLVKNLSVIGFYWGGYLKFRPDLLTASLATLLDWYAQGKLHPHVSHVLPLDRAAEGLALLRDRRSTGKVVIQITQQ</sequence>
<reference evidence="2 3" key="1">
    <citation type="submission" date="2022-10" db="EMBL/GenBank/DDBJ databases">
        <title>Defluviimonas sp. nov., isolated from ocean surface water.</title>
        <authorList>
            <person name="He W."/>
            <person name="Wang L."/>
            <person name="Zhang D.-F."/>
        </authorList>
    </citation>
    <scope>NUCLEOTIDE SEQUENCE [LARGE SCALE GENOMIC DNA]</scope>
    <source>
        <strain evidence="2 3">WL0002</strain>
    </source>
</reference>
<evidence type="ECO:0000313" key="2">
    <source>
        <dbReference type="EMBL" id="MCV2868100.1"/>
    </source>
</evidence>
<dbReference type="Pfam" id="PF08240">
    <property type="entry name" value="ADH_N"/>
    <property type="match status" value="1"/>
</dbReference>
<evidence type="ECO:0000313" key="3">
    <source>
        <dbReference type="Proteomes" id="UP001652542"/>
    </source>
</evidence>
<dbReference type="Proteomes" id="UP001652542">
    <property type="component" value="Unassembled WGS sequence"/>
</dbReference>
<organism evidence="2 3">
    <name type="scientific">Albidovulum marisflavi</name>
    <dbReference type="NCBI Taxonomy" id="2984159"/>
    <lineage>
        <taxon>Bacteria</taxon>
        <taxon>Pseudomonadati</taxon>
        <taxon>Pseudomonadota</taxon>
        <taxon>Alphaproteobacteria</taxon>
        <taxon>Rhodobacterales</taxon>
        <taxon>Paracoccaceae</taxon>
        <taxon>Albidovulum</taxon>
    </lineage>
</organism>
<dbReference type="InterPro" id="IPR051397">
    <property type="entry name" value="Zn-ADH-like_protein"/>
</dbReference>
<feature type="domain" description="Enoyl reductase (ER)" evidence="1">
    <location>
        <begin position="10"/>
        <end position="316"/>
    </location>
</feature>
<dbReference type="CDD" id="cd08241">
    <property type="entry name" value="QOR1"/>
    <property type="match status" value="1"/>
</dbReference>
<keyword evidence="3" id="KW-1185">Reference proteome</keyword>
<dbReference type="PANTHER" id="PTHR43677">
    <property type="entry name" value="SHORT-CHAIN DEHYDROGENASE/REDUCTASE"/>
    <property type="match status" value="1"/>
</dbReference>
<dbReference type="Pfam" id="PF00107">
    <property type="entry name" value="ADH_zinc_N"/>
    <property type="match status" value="1"/>
</dbReference>
<dbReference type="InterPro" id="IPR013154">
    <property type="entry name" value="ADH-like_N"/>
</dbReference>
<comment type="caution">
    <text evidence="2">The sequence shown here is derived from an EMBL/GenBank/DDBJ whole genome shotgun (WGS) entry which is preliminary data.</text>
</comment>
<dbReference type="InterPro" id="IPR036291">
    <property type="entry name" value="NAD(P)-bd_dom_sf"/>
</dbReference>
<dbReference type="EMBL" id="JAOWKY010000001">
    <property type="protein sequence ID" value="MCV2868100.1"/>
    <property type="molecule type" value="Genomic_DNA"/>
</dbReference>
<dbReference type="PANTHER" id="PTHR43677:SF4">
    <property type="entry name" value="QUINONE OXIDOREDUCTASE-LIKE PROTEIN 2"/>
    <property type="match status" value="1"/>
</dbReference>
<dbReference type="InterPro" id="IPR011032">
    <property type="entry name" value="GroES-like_sf"/>
</dbReference>
<dbReference type="Gene3D" id="3.90.180.10">
    <property type="entry name" value="Medium-chain alcohol dehydrogenases, catalytic domain"/>
    <property type="match status" value="1"/>
</dbReference>
<evidence type="ECO:0000259" key="1">
    <source>
        <dbReference type="SMART" id="SM00829"/>
    </source>
</evidence>
<accession>A0ABT2ZAD0</accession>
<dbReference type="InterPro" id="IPR020843">
    <property type="entry name" value="ER"/>
</dbReference>